<reference evidence="4 5" key="1">
    <citation type="submission" date="2023-11" db="EMBL/GenBank/DDBJ databases">
        <authorList>
            <person name="Okamura Y."/>
        </authorList>
    </citation>
    <scope>NUCLEOTIDE SEQUENCE [LARGE SCALE GENOMIC DNA]</scope>
</reference>
<dbReference type="Pfam" id="PF12937">
    <property type="entry name" value="F-box-like"/>
    <property type="match status" value="1"/>
</dbReference>
<evidence type="ECO:0000313" key="4">
    <source>
        <dbReference type="EMBL" id="CAK1545474.1"/>
    </source>
</evidence>
<dbReference type="InterPro" id="IPR001810">
    <property type="entry name" value="F-box_dom"/>
</dbReference>
<evidence type="ECO:0000256" key="2">
    <source>
        <dbReference type="SAM" id="MobiDB-lite"/>
    </source>
</evidence>
<dbReference type="Pfam" id="PF25372">
    <property type="entry name" value="DUF7885"/>
    <property type="match status" value="1"/>
</dbReference>
<dbReference type="SMART" id="SM00367">
    <property type="entry name" value="LRR_CC"/>
    <property type="match status" value="7"/>
</dbReference>
<dbReference type="Proteomes" id="UP001497472">
    <property type="component" value="Unassembled WGS sequence"/>
</dbReference>
<proteinExistence type="predicted"/>
<accession>A0AAV1J8Z6</accession>
<gene>
    <name evidence="4" type="ORF">LNINA_LOCUS5124</name>
</gene>
<dbReference type="InterPro" id="IPR036047">
    <property type="entry name" value="F-box-like_dom_sf"/>
</dbReference>
<dbReference type="SUPFAM" id="SSF52047">
    <property type="entry name" value="RNI-like"/>
    <property type="match status" value="1"/>
</dbReference>
<dbReference type="AlphaFoldDB" id="A0AAV1J8Z6"/>
<keyword evidence="5" id="KW-1185">Reference proteome</keyword>
<name>A0AAV1J8Z6_9NEOP</name>
<sequence>MSTGSCSAPGICGGARRRPPPPPEPALSLAADLSELSLDQGYHTLADCGPPRRRRDNSLSDALWLKILSYLEVSDLCRMSRVCRRWSRFVTRLLARPEPWRRVRAAGPLEVAARCAGARAGLCAGSAREWRMKNSAVSVAGAQLVAATFRNLTHLALTGSTSMDARALAPLVTDLMDLRHLDLTGCPNVDWPEWAWLESRLAARRPPLEYIDLTDCGAVSDAGLCALLHTCPSLQYLYLRRCTLVTDAGVRWVPSYCALKELSVSDCTGVTDFGLYELAKLGPALRYLSVAKCSQVSDSGIRTLARRCYKLRYLNARGCGALGDDGVEAIARGCSRLRALDLGATDVSENGLQILARCCPNLKKLALRGCELVGDDGLEAVAYYCRGLTQLNIQDTPVTLRGSNGSWTWYGTSVLIHAAARHKLLLTFSSWIFWFVPSTVNASEYARSGNFLMCSAV</sequence>
<keyword evidence="1" id="KW-0833">Ubl conjugation pathway</keyword>
<dbReference type="PANTHER" id="PTHR13318:SF50">
    <property type="entry name" value="F-BOX_LRR-REPEAT PROTEIN 7"/>
    <property type="match status" value="1"/>
</dbReference>
<evidence type="ECO:0000259" key="3">
    <source>
        <dbReference type="PROSITE" id="PS50181"/>
    </source>
</evidence>
<dbReference type="Gene3D" id="3.80.10.10">
    <property type="entry name" value="Ribonuclease Inhibitor"/>
    <property type="match status" value="2"/>
</dbReference>
<dbReference type="InterPro" id="IPR032675">
    <property type="entry name" value="LRR_dom_sf"/>
</dbReference>
<dbReference type="PANTHER" id="PTHR13318">
    <property type="entry name" value="PARTNER OF PAIRED, ISOFORM B-RELATED"/>
    <property type="match status" value="1"/>
</dbReference>
<dbReference type="Gene3D" id="1.20.1280.50">
    <property type="match status" value="1"/>
</dbReference>
<dbReference type="GO" id="GO:0019005">
    <property type="term" value="C:SCF ubiquitin ligase complex"/>
    <property type="evidence" value="ECO:0007669"/>
    <property type="project" value="TreeGrafter"/>
</dbReference>
<evidence type="ECO:0000256" key="1">
    <source>
        <dbReference type="ARBA" id="ARBA00022786"/>
    </source>
</evidence>
<dbReference type="InterPro" id="IPR057207">
    <property type="entry name" value="FBXL15_LRR"/>
</dbReference>
<dbReference type="SMART" id="SM00256">
    <property type="entry name" value="FBOX"/>
    <property type="match status" value="1"/>
</dbReference>
<dbReference type="GO" id="GO:0031146">
    <property type="term" value="P:SCF-dependent proteasomal ubiquitin-dependent protein catabolic process"/>
    <property type="evidence" value="ECO:0007669"/>
    <property type="project" value="TreeGrafter"/>
</dbReference>
<comment type="caution">
    <text evidence="4">The sequence shown here is derived from an EMBL/GenBank/DDBJ whole genome shotgun (WGS) entry which is preliminary data.</text>
</comment>
<protein>
    <recommendedName>
        <fullName evidence="3">F-box domain-containing protein</fullName>
    </recommendedName>
</protein>
<dbReference type="EMBL" id="CAVLEF010000007">
    <property type="protein sequence ID" value="CAK1545474.1"/>
    <property type="molecule type" value="Genomic_DNA"/>
</dbReference>
<feature type="domain" description="F-box" evidence="3">
    <location>
        <begin position="53"/>
        <end position="103"/>
    </location>
</feature>
<dbReference type="InterPro" id="IPR006553">
    <property type="entry name" value="Leu-rich_rpt_Cys-con_subtyp"/>
</dbReference>
<dbReference type="PROSITE" id="PS50181">
    <property type="entry name" value="FBOX"/>
    <property type="match status" value="1"/>
</dbReference>
<dbReference type="SUPFAM" id="SSF81383">
    <property type="entry name" value="F-box domain"/>
    <property type="match status" value="1"/>
</dbReference>
<organism evidence="4 5">
    <name type="scientific">Leptosia nina</name>
    <dbReference type="NCBI Taxonomy" id="320188"/>
    <lineage>
        <taxon>Eukaryota</taxon>
        <taxon>Metazoa</taxon>
        <taxon>Ecdysozoa</taxon>
        <taxon>Arthropoda</taxon>
        <taxon>Hexapoda</taxon>
        <taxon>Insecta</taxon>
        <taxon>Pterygota</taxon>
        <taxon>Neoptera</taxon>
        <taxon>Endopterygota</taxon>
        <taxon>Lepidoptera</taxon>
        <taxon>Glossata</taxon>
        <taxon>Ditrysia</taxon>
        <taxon>Papilionoidea</taxon>
        <taxon>Pieridae</taxon>
        <taxon>Pierinae</taxon>
        <taxon>Leptosia</taxon>
    </lineage>
</organism>
<evidence type="ECO:0000313" key="5">
    <source>
        <dbReference type="Proteomes" id="UP001497472"/>
    </source>
</evidence>
<feature type="region of interest" description="Disordered" evidence="2">
    <location>
        <begin position="1"/>
        <end position="24"/>
    </location>
</feature>